<dbReference type="STRING" id="272627.CCC_00223"/>
<gene>
    <name evidence="1" type="ORF">CCC_00223</name>
</gene>
<dbReference type="EMBL" id="JXSL01000030">
    <property type="protein sequence ID" value="KIL97162.1"/>
    <property type="molecule type" value="Genomic_DNA"/>
</dbReference>
<evidence type="ECO:0000313" key="2">
    <source>
        <dbReference type="Proteomes" id="UP000031971"/>
    </source>
</evidence>
<dbReference type="AlphaFoldDB" id="A0A0C2U6T1"/>
<proteinExistence type="predicted"/>
<organism evidence="1 2">
    <name type="scientific">Paramagnetospirillum magnetotacticum MS-1</name>
    <dbReference type="NCBI Taxonomy" id="272627"/>
    <lineage>
        <taxon>Bacteria</taxon>
        <taxon>Pseudomonadati</taxon>
        <taxon>Pseudomonadota</taxon>
        <taxon>Alphaproteobacteria</taxon>
        <taxon>Rhodospirillales</taxon>
        <taxon>Magnetospirillaceae</taxon>
        <taxon>Paramagnetospirillum</taxon>
    </lineage>
</organism>
<evidence type="ECO:0000313" key="1">
    <source>
        <dbReference type="EMBL" id="KIL97162.1"/>
    </source>
</evidence>
<sequence>MKLFGDRNFVEAEVALDELKRDSQDLIFMLTMFEYRYTGFNEAS</sequence>
<keyword evidence="2" id="KW-1185">Reference proteome</keyword>
<protein>
    <submittedName>
        <fullName evidence="1">Uncharacterized protein</fullName>
    </submittedName>
</protein>
<reference evidence="1 2" key="1">
    <citation type="submission" date="2015-01" db="EMBL/GenBank/DDBJ databases">
        <title>Genome Sequence of Magnetospirillum magnetotacticum Strain MS-1.</title>
        <authorList>
            <person name="Marinov G.K."/>
            <person name="Smalley M.D."/>
            <person name="DeSalvo G."/>
        </authorList>
    </citation>
    <scope>NUCLEOTIDE SEQUENCE [LARGE SCALE GENOMIC DNA]</scope>
    <source>
        <strain evidence="1 2">MS-1</strain>
    </source>
</reference>
<name>A0A0C2U6T1_PARME</name>
<accession>A0A0C2U6T1</accession>
<comment type="caution">
    <text evidence="1">The sequence shown here is derived from an EMBL/GenBank/DDBJ whole genome shotgun (WGS) entry which is preliminary data.</text>
</comment>
<dbReference type="Proteomes" id="UP000031971">
    <property type="component" value="Unassembled WGS sequence"/>
</dbReference>